<dbReference type="Proteomes" id="UP000472727">
    <property type="component" value="Unassembled WGS sequence"/>
</dbReference>
<comment type="subcellular location">
    <subcellularLocation>
        <location evidence="1">Membrane</location>
        <topology evidence="1">Multi-pass membrane protein</topology>
    </subcellularLocation>
</comment>
<accession>A0A7C8Q849</accession>
<keyword evidence="2 6" id="KW-0812">Transmembrane</keyword>
<evidence type="ECO:0000256" key="3">
    <source>
        <dbReference type="ARBA" id="ARBA00022989"/>
    </source>
</evidence>
<protein>
    <submittedName>
        <fullName evidence="7">Uncharacterized protein</fullName>
    </submittedName>
</protein>
<dbReference type="AlphaFoldDB" id="A0A7C8Q849"/>
<feature type="transmembrane region" description="Helical" evidence="6">
    <location>
        <begin position="145"/>
        <end position="165"/>
    </location>
</feature>
<evidence type="ECO:0000313" key="8">
    <source>
        <dbReference type="Proteomes" id="UP000472727"/>
    </source>
</evidence>
<feature type="transmembrane region" description="Helical" evidence="6">
    <location>
        <begin position="373"/>
        <end position="396"/>
    </location>
</feature>
<gene>
    <name evidence="7" type="ORF">TWF106_002761</name>
</gene>
<evidence type="ECO:0000256" key="1">
    <source>
        <dbReference type="ARBA" id="ARBA00004141"/>
    </source>
</evidence>
<feature type="transmembrane region" description="Helical" evidence="6">
    <location>
        <begin position="227"/>
        <end position="245"/>
    </location>
</feature>
<feature type="region of interest" description="Disordered" evidence="5">
    <location>
        <begin position="255"/>
        <end position="275"/>
    </location>
</feature>
<feature type="transmembrane region" description="Helical" evidence="6">
    <location>
        <begin position="425"/>
        <end position="448"/>
    </location>
</feature>
<organism evidence="7 8">
    <name type="scientific">Orbilia oligospora</name>
    <name type="common">Nematode-trapping fungus</name>
    <name type="synonym">Arthrobotrys oligospora</name>
    <dbReference type="NCBI Taxonomy" id="2813651"/>
    <lineage>
        <taxon>Eukaryota</taxon>
        <taxon>Fungi</taxon>
        <taxon>Dikarya</taxon>
        <taxon>Ascomycota</taxon>
        <taxon>Pezizomycotina</taxon>
        <taxon>Orbiliomycetes</taxon>
        <taxon>Orbiliales</taxon>
        <taxon>Orbiliaceae</taxon>
        <taxon>Orbilia</taxon>
    </lineage>
</organism>
<evidence type="ECO:0000313" key="7">
    <source>
        <dbReference type="EMBL" id="KAF3201597.1"/>
    </source>
</evidence>
<evidence type="ECO:0000256" key="4">
    <source>
        <dbReference type="ARBA" id="ARBA00023136"/>
    </source>
</evidence>
<dbReference type="PANTHER" id="PTHR16950">
    <property type="entry name" value="ZINC TRANSPORTER SLC39A7 HISTIDINE-RICH MEMBRANE PROTEIN KE4"/>
    <property type="match status" value="1"/>
</dbReference>
<evidence type="ECO:0000256" key="2">
    <source>
        <dbReference type="ARBA" id="ARBA00022692"/>
    </source>
</evidence>
<evidence type="ECO:0000256" key="6">
    <source>
        <dbReference type="SAM" id="Phobius"/>
    </source>
</evidence>
<proteinExistence type="predicted"/>
<evidence type="ECO:0000256" key="5">
    <source>
        <dbReference type="SAM" id="MobiDB-lite"/>
    </source>
</evidence>
<keyword evidence="4 6" id="KW-0472">Membrane</keyword>
<dbReference type="PANTHER" id="PTHR16950:SF16">
    <property type="entry name" value="ZINC TRANSPORTER ZIP13"/>
    <property type="match status" value="1"/>
</dbReference>
<dbReference type="EMBL" id="WIWS01000155">
    <property type="protein sequence ID" value="KAF3201597.1"/>
    <property type="molecule type" value="Genomic_DNA"/>
</dbReference>
<sequence>MYVGHQDPKVTSFCITICQESEIDQVPTEDVGDYYYCSVYGSITVFWLGDIYLVNFGDSLMFKVHVEVQAQAQAQASAGDVGHNGFDKVISLAKTHQVNAKPHPLPCPQRESEIDDQLQTCEVVQELNFRKVQGAPTHESWTKQLFAILFPGSPAVNALLATAYISGPPNFILALVPANIDPASLTVMVAFAVGGLLGDVFFHLMPQTFMGEVHEERVRFVMVEEKRNTLLGLAIMVGFVAFIVLDKGMRIAAGGGDGHSHSHGHDHGHTEGTSTALAEKSGELRQRKGKDEKEDSAVVKTEEKAPGMSIKVSSYLNMAADFSHNITDGLAIAASFYAGPTIGATTTVAVFFHEIPHEVGDFALLIQGGFTKGQAIAAQFVAAIGAFLGTFIGIWIQEYSPPSSDAGSGEGAAGLFGTSATLGDLVLPFTAGGFLYIATVGVIPELLETGPNRGLELKKSLVQALAMAAGAGIMLAISWAEA</sequence>
<dbReference type="InterPro" id="IPR003689">
    <property type="entry name" value="ZIP"/>
</dbReference>
<feature type="transmembrane region" description="Helical" evidence="6">
    <location>
        <begin position="330"/>
        <end position="352"/>
    </location>
</feature>
<dbReference type="GO" id="GO:0006882">
    <property type="term" value="P:intracellular zinc ion homeostasis"/>
    <property type="evidence" value="ECO:0007669"/>
    <property type="project" value="TreeGrafter"/>
</dbReference>
<keyword evidence="3 6" id="KW-1133">Transmembrane helix</keyword>
<comment type="caution">
    <text evidence="7">The sequence shown here is derived from an EMBL/GenBank/DDBJ whole genome shotgun (WGS) entry which is preliminary data.</text>
</comment>
<name>A0A7C8Q849_ORBOL</name>
<dbReference type="GO" id="GO:0005385">
    <property type="term" value="F:zinc ion transmembrane transporter activity"/>
    <property type="evidence" value="ECO:0007669"/>
    <property type="project" value="TreeGrafter"/>
</dbReference>
<reference evidence="7 8" key="1">
    <citation type="submission" date="2019-06" db="EMBL/GenBank/DDBJ databases">
        <authorList>
            <person name="Palmer J.M."/>
        </authorList>
    </citation>
    <scope>NUCLEOTIDE SEQUENCE [LARGE SCALE GENOMIC DNA]</scope>
    <source>
        <strain evidence="7 8">TWF106</strain>
    </source>
</reference>
<dbReference type="Pfam" id="PF02535">
    <property type="entry name" value="Zip"/>
    <property type="match status" value="1"/>
</dbReference>
<feature type="transmembrane region" description="Helical" evidence="6">
    <location>
        <begin position="185"/>
        <end position="206"/>
    </location>
</feature>
<feature type="compositionally biased region" description="Basic and acidic residues" evidence="5">
    <location>
        <begin position="258"/>
        <end position="270"/>
    </location>
</feature>
<feature type="transmembrane region" description="Helical" evidence="6">
    <location>
        <begin position="460"/>
        <end position="480"/>
    </location>
</feature>
<dbReference type="GO" id="GO:0016020">
    <property type="term" value="C:membrane"/>
    <property type="evidence" value="ECO:0007669"/>
    <property type="project" value="UniProtKB-SubCell"/>
</dbReference>